<sequence length="93" mass="10668">MIASITGRQLNFSFETTASALAENEVKDIKTVTLNNLIILIILYFPKSIKIPIKWYFLRLDGRENLRDEVLISCLLSAKVSKKMLKINLLRIT</sequence>
<proteinExistence type="predicted"/>
<keyword evidence="2" id="KW-1185">Reference proteome</keyword>
<comment type="caution">
    <text evidence="1">The sequence shown here is derived from an EMBL/GenBank/DDBJ whole genome shotgun (WGS) entry which is preliminary data.</text>
</comment>
<evidence type="ECO:0000313" key="2">
    <source>
        <dbReference type="Proteomes" id="UP000016660"/>
    </source>
</evidence>
<evidence type="ECO:0000313" key="1">
    <source>
        <dbReference type="EMBL" id="ERJ76396.1"/>
    </source>
</evidence>
<accession>A0ABN0NRT6</accession>
<reference evidence="1 2" key="1">
    <citation type="submission" date="2013-06" db="EMBL/GenBank/DDBJ databases">
        <authorList>
            <person name="Weinstock G."/>
            <person name="Sodergren E."/>
            <person name="Lobos E.A."/>
            <person name="Fulton L."/>
            <person name="Fulton R."/>
            <person name="Courtney L."/>
            <person name="Fronick C."/>
            <person name="O'Laughlin M."/>
            <person name="Godfrey J."/>
            <person name="Wilson R.M."/>
            <person name="Miner T."/>
            <person name="Farmer C."/>
            <person name="Delehaunty K."/>
            <person name="Cordes M."/>
            <person name="Minx P."/>
            <person name="Tomlinson C."/>
            <person name="Chen J."/>
            <person name="Wollam A."/>
            <person name="Pepin K.H."/>
            <person name="Bhonagiri V."/>
            <person name="Zhang X."/>
            <person name="Warren W."/>
            <person name="Mitreva M."/>
            <person name="Mardis E.R."/>
            <person name="Wilson R.K."/>
        </authorList>
    </citation>
    <scope>NUCLEOTIDE SEQUENCE [LARGE SCALE GENOMIC DNA]</scope>
    <source>
        <strain evidence="1 2">ATCC 29426</strain>
    </source>
</reference>
<protein>
    <submittedName>
        <fullName evidence="1">Uncharacterized protein</fullName>
    </submittedName>
</protein>
<gene>
    <name evidence="1" type="ORF">HMPREF0653_01510</name>
</gene>
<organism evidence="1 2">
    <name type="scientific">Prevotella disiens JCM 6334 = ATCC 29426</name>
    <dbReference type="NCBI Taxonomy" id="1235811"/>
    <lineage>
        <taxon>Bacteria</taxon>
        <taxon>Pseudomonadati</taxon>
        <taxon>Bacteroidota</taxon>
        <taxon>Bacteroidia</taxon>
        <taxon>Bacteroidales</taxon>
        <taxon>Prevotellaceae</taxon>
        <taxon>Prevotella</taxon>
    </lineage>
</organism>
<dbReference type="Proteomes" id="UP000016660">
    <property type="component" value="Unassembled WGS sequence"/>
</dbReference>
<dbReference type="EMBL" id="AWUY01000134">
    <property type="protein sequence ID" value="ERJ76396.1"/>
    <property type="molecule type" value="Genomic_DNA"/>
</dbReference>
<name>A0ABN0NRT6_9BACT</name>